<dbReference type="STRING" id="29524.SAMN02745171_01402"/>
<dbReference type="Proteomes" id="UP000190121">
    <property type="component" value="Unassembled WGS sequence"/>
</dbReference>
<dbReference type="OrthoDB" id="1015696at2"/>
<evidence type="ECO:0008006" key="4">
    <source>
        <dbReference type="Google" id="ProtNLM"/>
    </source>
</evidence>
<evidence type="ECO:0000313" key="2">
    <source>
        <dbReference type="EMBL" id="SJZ88960.1"/>
    </source>
</evidence>
<dbReference type="RefSeq" id="WP_078737304.1">
    <property type="nucleotide sequence ID" value="NZ_FUXE01000015.1"/>
</dbReference>
<sequence length="215" mass="23176">MKKFSRKALGCALTLALSGTVVLQAQEASSFSHQAISTSGNKMSMRSKEAPSEATRGSGTFLTLRPFTFILGPNIGFEQALSNKWSISGEVTSNLWLVSTPTIALRTHMKYYLLGRVGKGLYGRLTATGGHFWAESAVDGRPYYAGGGIGIGGMVPLSRKEKWHISIDGGLKFVPLFGKKGATMQEPQATNHLAYYSLFSPGSLIDLSIGIAYRF</sequence>
<name>A0A1T4PBM6_9PORP</name>
<keyword evidence="3" id="KW-1185">Reference proteome</keyword>
<feature type="signal peptide" evidence="1">
    <location>
        <begin position="1"/>
        <end position="25"/>
    </location>
</feature>
<organism evidence="2 3">
    <name type="scientific">Porphyromonas circumdentaria</name>
    <dbReference type="NCBI Taxonomy" id="29524"/>
    <lineage>
        <taxon>Bacteria</taxon>
        <taxon>Pseudomonadati</taxon>
        <taxon>Bacteroidota</taxon>
        <taxon>Bacteroidia</taxon>
        <taxon>Bacteroidales</taxon>
        <taxon>Porphyromonadaceae</taxon>
        <taxon>Porphyromonas</taxon>
    </lineage>
</organism>
<dbReference type="AlphaFoldDB" id="A0A1T4PBM6"/>
<proteinExistence type="predicted"/>
<feature type="chain" id="PRO_5013273085" description="Outer membrane protein beta-barrel domain-containing protein" evidence="1">
    <location>
        <begin position="26"/>
        <end position="215"/>
    </location>
</feature>
<evidence type="ECO:0000256" key="1">
    <source>
        <dbReference type="SAM" id="SignalP"/>
    </source>
</evidence>
<gene>
    <name evidence="2" type="ORF">SAMN02745171_01402</name>
</gene>
<accession>A0A1T4PBM6</accession>
<protein>
    <recommendedName>
        <fullName evidence="4">Outer membrane protein beta-barrel domain-containing protein</fullName>
    </recommendedName>
</protein>
<evidence type="ECO:0000313" key="3">
    <source>
        <dbReference type="Proteomes" id="UP000190121"/>
    </source>
</evidence>
<keyword evidence="1" id="KW-0732">Signal</keyword>
<reference evidence="3" key="1">
    <citation type="submission" date="2017-02" db="EMBL/GenBank/DDBJ databases">
        <authorList>
            <person name="Varghese N."/>
            <person name="Submissions S."/>
        </authorList>
    </citation>
    <scope>NUCLEOTIDE SEQUENCE [LARGE SCALE GENOMIC DNA]</scope>
    <source>
        <strain evidence="3">ATCC 51356</strain>
    </source>
</reference>
<dbReference type="EMBL" id="FUXE01000015">
    <property type="protein sequence ID" value="SJZ88960.1"/>
    <property type="molecule type" value="Genomic_DNA"/>
</dbReference>